<dbReference type="PATRIC" id="fig|1365257.3.peg.4265"/>
<evidence type="ECO:0000313" key="2">
    <source>
        <dbReference type="Proteomes" id="UP000076661"/>
    </source>
</evidence>
<accession>A0A161YJG3</accession>
<gene>
    <name evidence="1" type="ORF">N478_04750</name>
</gene>
<protein>
    <submittedName>
        <fullName evidence="1">Uncharacterized protein</fullName>
    </submittedName>
</protein>
<organism evidence="1 2">
    <name type="scientific">Pseudoalteromonas luteoviolacea S4060-1</name>
    <dbReference type="NCBI Taxonomy" id="1365257"/>
    <lineage>
        <taxon>Bacteria</taxon>
        <taxon>Pseudomonadati</taxon>
        <taxon>Pseudomonadota</taxon>
        <taxon>Gammaproteobacteria</taxon>
        <taxon>Alteromonadales</taxon>
        <taxon>Pseudoalteromonadaceae</taxon>
        <taxon>Pseudoalteromonas</taxon>
    </lineage>
</organism>
<comment type="caution">
    <text evidence="1">The sequence shown here is derived from an EMBL/GenBank/DDBJ whole genome shotgun (WGS) entry which is preliminary data.</text>
</comment>
<reference evidence="1 2" key="1">
    <citation type="submission" date="2013-07" db="EMBL/GenBank/DDBJ databases">
        <title>Comparative Genomic and Metabolomic Analysis of Twelve Strains of Pseudoalteromonas luteoviolacea.</title>
        <authorList>
            <person name="Vynne N.G."/>
            <person name="Mansson M."/>
            <person name="Gram L."/>
        </authorList>
    </citation>
    <scope>NUCLEOTIDE SEQUENCE [LARGE SCALE GENOMIC DNA]</scope>
    <source>
        <strain evidence="1 2">S4060-1</strain>
    </source>
</reference>
<sequence length="107" mass="12247">MKKNIPDMLFRSLGTHALKALSLSQQGIRFVVAPWDDLNNEATAVFENIDIIYIENDDLDLTTNFNLPWDIIRFDSNQKSASLWEFGLCCDEIKLGFTASMPKITYQ</sequence>
<dbReference type="RefSeq" id="WP_063382513.1">
    <property type="nucleotide sequence ID" value="NZ_AUXX01000045.1"/>
</dbReference>
<proteinExistence type="predicted"/>
<dbReference type="EMBL" id="AUXX01000045">
    <property type="protein sequence ID" value="KZN61380.1"/>
    <property type="molecule type" value="Genomic_DNA"/>
</dbReference>
<dbReference type="AlphaFoldDB" id="A0A161YJG3"/>
<name>A0A161YJG3_9GAMM</name>
<dbReference type="Proteomes" id="UP000076661">
    <property type="component" value="Unassembled WGS sequence"/>
</dbReference>
<evidence type="ECO:0000313" key="1">
    <source>
        <dbReference type="EMBL" id="KZN61380.1"/>
    </source>
</evidence>